<comment type="caution">
    <text evidence="6">The sequence shown here is derived from an EMBL/GenBank/DDBJ whole genome shotgun (WGS) entry which is preliminary data.</text>
</comment>
<dbReference type="PRINTS" id="PR00040">
    <property type="entry name" value="HTHMERR"/>
</dbReference>
<keyword evidence="2" id="KW-0805">Transcription regulation</keyword>
<dbReference type="Proteomes" id="UP001139493">
    <property type="component" value="Unassembled WGS sequence"/>
</dbReference>
<reference evidence="6" key="1">
    <citation type="submission" date="2022-06" db="EMBL/GenBank/DDBJ databases">
        <title>Genomic Encyclopedia of Archaeal and Bacterial Type Strains, Phase II (KMG-II): from individual species to whole genera.</title>
        <authorList>
            <person name="Goeker M."/>
        </authorList>
    </citation>
    <scope>NUCLEOTIDE SEQUENCE</scope>
    <source>
        <strain evidence="6">DSM 26652</strain>
    </source>
</reference>
<sequence>MTRSTAGAGGGLRTADVVRETGYSAQQVRDLERLGVVPPAVREPNGYRVYTAVHVRALRAYRGVAAAAGPVEARRLLTDLFAAPDPTAAVAAVNAVHARLAHERDEVLRALAALDAVRDEPPGVDAPVPDVLTITELAGALGVRTSTLRFWEQEGLVHPDRVTSLRARQYGAAAIREARVVGALRTGGYGIPAVREVIRSLDTRAGVAASREILGRRLDQIAARTLALLRAGADLAAVLDPL</sequence>
<evidence type="ECO:0000313" key="6">
    <source>
        <dbReference type="EMBL" id="MCP2265091.1"/>
    </source>
</evidence>
<evidence type="ECO:0000256" key="1">
    <source>
        <dbReference type="ARBA" id="ARBA00022491"/>
    </source>
</evidence>
<dbReference type="PROSITE" id="PS50937">
    <property type="entry name" value="HTH_MERR_2"/>
    <property type="match status" value="2"/>
</dbReference>
<dbReference type="InterPro" id="IPR000551">
    <property type="entry name" value="MerR-type_HTH_dom"/>
</dbReference>
<feature type="domain" description="HTH merR-type" evidence="5">
    <location>
        <begin position="24"/>
        <end position="59"/>
    </location>
</feature>
<dbReference type="GO" id="GO:0003677">
    <property type="term" value="F:DNA binding"/>
    <property type="evidence" value="ECO:0007669"/>
    <property type="project" value="UniProtKB-KW"/>
</dbReference>
<keyword evidence="7" id="KW-1185">Reference proteome</keyword>
<dbReference type="SMART" id="SM00422">
    <property type="entry name" value="HTH_MERR"/>
    <property type="match status" value="2"/>
</dbReference>
<feature type="domain" description="HTH merR-type" evidence="5">
    <location>
        <begin position="131"/>
        <end position="200"/>
    </location>
</feature>
<name>A0A9X2G9K0_9MICO</name>
<accession>A0A9X2G9K0</accession>
<dbReference type="PANTHER" id="PTHR30204:SF69">
    <property type="entry name" value="MERR-FAMILY TRANSCRIPTIONAL REGULATOR"/>
    <property type="match status" value="1"/>
</dbReference>
<dbReference type="RefSeq" id="WP_253836051.1">
    <property type="nucleotide sequence ID" value="NZ_JAMTCS010000007.1"/>
</dbReference>
<dbReference type="GO" id="GO:0003700">
    <property type="term" value="F:DNA-binding transcription factor activity"/>
    <property type="evidence" value="ECO:0007669"/>
    <property type="project" value="InterPro"/>
</dbReference>
<keyword evidence="4" id="KW-0804">Transcription</keyword>
<dbReference type="PANTHER" id="PTHR30204">
    <property type="entry name" value="REDOX-CYCLING DRUG-SENSING TRANSCRIPTIONAL ACTIVATOR SOXR"/>
    <property type="match status" value="1"/>
</dbReference>
<dbReference type="InterPro" id="IPR047057">
    <property type="entry name" value="MerR_fam"/>
</dbReference>
<keyword evidence="1" id="KW-0678">Repressor</keyword>
<dbReference type="EMBL" id="JAMTCS010000007">
    <property type="protein sequence ID" value="MCP2265091.1"/>
    <property type="molecule type" value="Genomic_DNA"/>
</dbReference>
<evidence type="ECO:0000259" key="5">
    <source>
        <dbReference type="PROSITE" id="PS50937"/>
    </source>
</evidence>
<evidence type="ECO:0000256" key="2">
    <source>
        <dbReference type="ARBA" id="ARBA00023015"/>
    </source>
</evidence>
<gene>
    <name evidence="6" type="ORF">APR03_002439</name>
</gene>
<protein>
    <submittedName>
        <fullName evidence="6">DNA-binding transcriptional regulator, MerR family</fullName>
    </submittedName>
</protein>
<proteinExistence type="predicted"/>
<organism evidence="6 7">
    <name type="scientific">Promicromonospora thailandica</name>
    <dbReference type="NCBI Taxonomy" id="765201"/>
    <lineage>
        <taxon>Bacteria</taxon>
        <taxon>Bacillati</taxon>
        <taxon>Actinomycetota</taxon>
        <taxon>Actinomycetes</taxon>
        <taxon>Micrococcales</taxon>
        <taxon>Promicromonosporaceae</taxon>
        <taxon>Promicromonospora</taxon>
    </lineage>
</organism>
<evidence type="ECO:0000256" key="3">
    <source>
        <dbReference type="ARBA" id="ARBA00023125"/>
    </source>
</evidence>
<dbReference type="Pfam" id="PF13411">
    <property type="entry name" value="MerR_1"/>
    <property type="match status" value="2"/>
</dbReference>
<evidence type="ECO:0000313" key="7">
    <source>
        <dbReference type="Proteomes" id="UP001139493"/>
    </source>
</evidence>
<evidence type="ECO:0000256" key="4">
    <source>
        <dbReference type="ARBA" id="ARBA00023163"/>
    </source>
</evidence>
<dbReference type="AlphaFoldDB" id="A0A9X2G9K0"/>
<keyword evidence="3 6" id="KW-0238">DNA-binding</keyword>
<dbReference type="Gene3D" id="1.10.1660.10">
    <property type="match status" value="2"/>
</dbReference>
<dbReference type="SUPFAM" id="SSF46955">
    <property type="entry name" value="Putative DNA-binding domain"/>
    <property type="match status" value="2"/>
</dbReference>
<dbReference type="InterPro" id="IPR009061">
    <property type="entry name" value="DNA-bd_dom_put_sf"/>
</dbReference>